<dbReference type="InterPro" id="IPR031982">
    <property type="entry name" value="PilE-like"/>
</dbReference>
<comment type="caution">
    <text evidence="2">The sequence shown here is derived from an EMBL/GenBank/DDBJ whole genome shotgun (WGS) entry which is preliminary data.</text>
</comment>
<dbReference type="GO" id="GO:0043683">
    <property type="term" value="P:type IV pilus assembly"/>
    <property type="evidence" value="ECO:0007669"/>
    <property type="project" value="InterPro"/>
</dbReference>
<keyword evidence="1" id="KW-0812">Transmembrane</keyword>
<protein>
    <submittedName>
        <fullName evidence="2">General secretion pathway protein H</fullName>
    </submittedName>
</protein>
<evidence type="ECO:0000313" key="3">
    <source>
        <dbReference type="Proteomes" id="UP000019184"/>
    </source>
</evidence>
<dbReference type="Gene3D" id="3.30.700.10">
    <property type="entry name" value="Glycoprotein, Type 4 Pilin"/>
    <property type="match status" value="1"/>
</dbReference>
<evidence type="ECO:0000256" key="1">
    <source>
        <dbReference type="SAM" id="Phobius"/>
    </source>
</evidence>
<dbReference type="PANTHER" id="PTHR30093:SF47">
    <property type="entry name" value="TYPE IV PILUS NON-CORE MINOR PILIN PILE"/>
    <property type="match status" value="1"/>
</dbReference>
<keyword evidence="3" id="KW-1185">Reference proteome</keyword>
<sequence>MQGKMLLKGFTLIEIMIVVAIVAILAAIAYPSYQDSVRKSRRADAKAVVLQAGQWMERFYTVNNRYDQDQAGTAVATTFATTGLTQSPIDGATKYYTITLTNVTATAFILNAAPISGKGQEYDKCGGMTGVTLTLNQQTQKGVSGTTNPTIIGECWR</sequence>
<reference evidence="2 3" key="1">
    <citation type="journal article" date="2014" name="ISME J.">
        <title>Candidatus Competibacter-lineage genomes retrieved from metagenomes reveal functional metabolic diversity.</title>
        <authorList>
            <person name="McIlroy S.J."/>
            <person name="Albertsen M."/>
            <person name="Andresen E.K."/>
            <person name="Saunders A.M."/>
            <person name="Kristiansen R."/>
            <person name="Stokholm-Bjerregaard M."/>
            <person name="Nielsen K.L."/>
            <person name="Nielsen P.H."/>
        </authorList>
    </citation>
    <scope>NUCLEOTIDE SEQUENCE [LARGE SCALE GENOMIC DNA]</scope>
    <source>
        <strain evidence="2 3">Run_B_J11</strain>
    </source>
</reference>
<organism evidence="2 3">
    <name type="scientific">Candidatus Contendobacter odensis Run_B_J11</name>
    <dbReference type="NCBI Taxonomy" id="1400861"/>
    <lineage>
        <taxon>Bacteria</taxon>
        <taxon>Pseudomonadati</taxon>
        <taxon>Pseudomonadota</taxon>
        <taxon>Gammaproteobacteria</taxon>
        <taxon>Candidatus Competibacteraceae</taxon>
        <taxon>Candidatus Contendibacter</taxon>
    </lineage>
</organism>
<proteinExistence type="predicted"/>
<dbReference type="Pfam" id="PF07963">
    <property type="entry name" value="N_methyl"/>
    <property type="match status" value="1"/>
</dbReference>
<dbReference type="AlphaFoldDB" id="A0A7U7GGT4"/>
<evidence type="ECO:0000313" key="2">
    <source>
        <dbReference type="EMBL" id="CDH47662.1"/>
    </source>
</evidence>
<dbReference type="PROSITE" id="PS00409">
    <property type="entry name" value="PROKAR_NTER_METHYL"/>
    <property type="match status" value="1"/>
</dbReference>
<feature type="transmembrane region" description="Helical" evidence="1">
    <location>
        <begin position="12"/>
        <end position="33"/>
    </location>
</feature>
<gene>
    <name evidence="2" type="ORF">BN874_870029</name>
</gene>
<keyword evidence="1" id="KW-1133">Transmembrane helix</keyword>
<accession>A0A7U7GGT4</accession>
<name>A0A7U7GGT4_9GAMM</name>
<dbReference type="OrthoDB" id="5296638at2"/>
<dbReference type="InterPro" id="IPR012902">
    <property type="entry name" value="N_methyl_site"/>
</dbReference>
<dbReference type="Proteomes" id="UP000019184">
    <property type="component" value="Unassembled WGS sequence"/>
</dbReference>
<dbReference type="NCBIfam" id="TIGR02532">
    <property type="entry name" value="IV_pilin_GFxxxE"/>
    <property type="match status" value="1"/>
</dbReference>
<keyword evidence="1" id="KW-0472">Membrane</keyword>
<dbReference type="PANTHER" id="PTHR30093">
    <property type="entry name" value="GENERAL SECRETION PATHWAY PROTEIN G"/>
    <property type="match status" value="1"/>
</dbReference>
<dbReference type="Pfam" id="PF16732">
    <property type="entry name" value="ComP_DUS"/>
    <property type="match status" value="1"/>
</dbReference>
<dbReference type="RefSeq" id="WP_034436864.1">
    <property type="nucleotide sequence ID" value="NZ_CBTK010000306.1"/>
</dbReference>
<dbReference type="InterPro" id="IPR045584">
    <property type="entry name" value="Pilin-like"/>
</dbReference>
<dbReference type="EMBL" id="CBTK010000306">
    <property type="protein sequence ID" value="CDH47662.1"/>
    <property type="molecule type" value="Genomic_DNA"/>
</dbReference>
<dbReference type="SUPFAM" id="SSF54523">
    <property type="entry name" value="Pili subunits"/>
    <property type="match status" value="1"/>
</dbReference>